<dbReference type="AlphaFoldDB" id="A0A494TBS6"/>
<dbReference type="Gene3D" id="3.90.180.10">
    <property type="entry name" value="Medium-chain alcohol dehydrogenases, catalytic domain"/>
    <property type="match status" value="1"/>
</dbReference>
<evidence type="ECO:0000313" key="7">
    <source>
        <dbReference type="EMBL" id="AYJ84862.1"/>
    </source>
</evidence>
<geneLocation type="plasmid" evidence="7">
    <name>unnamed1</name>
</geneLocation>
<dbReference type="InterPro" id="IPR036291">
    <property type="entry name" value="NAD(P)-bd_dom_sf"/>
</dbReference>
<dbReference type="KEGG" id="spha:D3Y57_01935"/>
<gene>
    <name evidence="7" type="ORF">D3Y57_01935</name>
</gene>
<dbReference type="InterPro" id="IPR011032">
    <property type="entry name" value="GroES-like_sf"/>
</dbReference>
<dbReference type="InterPro" id="IPR013154">
    <property type="entry name" value="ADH-like_N"/>
</dbReference>
<comment type="subcellular location">
    <subcellularLocation>
        <location evidence="1">Cytoplasm</location>
    </subcellularLocation>
</comment>
<evidence type="ECO:0000313" key="8">
    <source>
        <dbReference type="Proteomes" id="UP000276254"/>
    </source>
</evidence>
<dbReference type="GO" id="GO:0003723">
    <property type="term" value="F:RNA binding"/>
    <property type="evidence" value="ECO:0007669"/>
    <property type="project" value="UniProtKB-KW"/>
</dbReference>
<dbReference type="GO" id="GO:0016491">
    <property type="term" value="F:oxidoreductase activity"/>
    <property type="evidence" value="ECO:0007669"/>
    <property type="project" value="InterPro"/>
</dbReference>
<protein>
    <submittedName>
        <fullName evidence="7">NADP-dependent oxidoreductase</fullName>
    </submittedName>
</protein>
<dbReference type="CDD" id="cd05289">
    <property type="entry name" value="MDR_like_2"/>
    <property type="match status" value="1"/>
</dbReference>
<keyword evidence="4" id="KW-0521">NADP</keyword>
<name>A0A494TBS6_SPHPE</name>
<evidence type="ECO:0000256" key="5">
    <source>
        <dbReference type="ARBA" id="ARBA00022884"/>
    </source>
</evidence>
<dbReference type="Pfam" id="PF13602">
    <property type="entry name" value="ADH_zinc_N_2"/>
    <property type="match status" value="1"/>
</dbReference>
<feature type="domain" description="Enoyl reductase (ER)" evidence="6">
    <location>
        <begin position="17"/>
        <end position="330"/>
    </location>
</feature>
<accession>A0A494TBS6</accession>
<dbReference type="SUPFAM" id="SSF51735">
    <property type="entry name" value="NAD(P)-binding Rossmann-fold domains"/>
    <property type="match status" value="1"/>
</dbReference>
<dbReference type="PROSITE" id="PS01162">
    <property type="entry name" value="QOR_ZETA_CRYSTAL"/>
    <property type="match status" value="1"/>
</dbReference>
<dbReference type="SMART" id="SM00829">
    <property type="entry name" value="PKS_ER"/>
    <property type="match status" value="1"/>
</dbReference>
<organism evidence="7 8">
    <name type="scientific">Sphingomonas paeninsulae</name>
    <dbReference type="NCBI Taxonomy" id="2319844"/>
    <lineage>
        <taxon>Bacteria</taxon>
        <taxon>Pseudomonadati</taxon>
        <taxon>Pseudomonadota</taxon>
        <taxon>Alphaproteobacteria</taxon>
        <taxon>Sphingomonadales</taxon>
        <taxon>Sphingomonadaceae</taxon>
        <taxon>Sphingomonas</taxon>
    </lineage>
</organism>
<reference evidence="7 8" key="1">
    <citation type="submission" date="2018-09" db="EMBL/GenBank/DDBJ databases">
        <title>Sphingomonas peninsula sp. nov., isolated from fildes peninsula, Antarctic soil.</title>
        <authorList>
            <person name="Yingchao G."/>
        </authorList>
    </citation>
    <scope>NUCLEOTIDE SEQUENCE [LARGE SCALE GENOMIC DNA]</scope>
    <source>
        <strain evidence="7 8">YZ-8</strain>
        <plasmid evidence="7 8">unnamed1</plasmid>
    </source>
</reference>
<evidence type="ECO:0000256" key="1">
    <source>
        <dbReference type="ARBA" id="ARBA00004496"/>
    </source>
</evidence>
<dbReference type="SUPFAM" id="SSF50129">
    <property type="entry name" value="GroES-like"/>
    <property type="match status" value="1"/>
</dbReference>
<dbReference type="RefSeq" id="WP_121150862.1">
    <property type="nucleotide sequence ID" value="NZ_CP032828.1"/>
</dbReference>
<sequence>MIKGSFMRAMAINAFGGGDQLKLIDLPSPEPGPDEIRVKLQYAAVNPAEWKFREGFGQRFASFKTNFPFVLGLEGAGTIDKVGASVTQFVPGDRVVFRCDQRSGAPGSYAEFAVTKENAAAKIPDGISITDAATMPVAGLTAYQAVAHTGGVAPGQVVLVHGAAGGVGGFAVQFAKVLGAQVAATCNTRNGDYVGQMGADHLIFYDAGSITDAARLWRPEGFDSIIDCVGYHSLKEPLSLLKSGGIDVRIITLSDSDDESPTSEEAEREGKRAMVKVVDRATAQADMREILKLMVEGKVKPPEVTVLPLVQVAEAHRLLEERQVRGKLLLQVA</sequence>
<dbReference type="InterPro" id="IPR002364">
    <property type="entry name" value="Quin_OxRdtase/zeta-crystal_CS"/>
</dbReference>
<keyword evidence="7" id="KW-0614">Plasmid</keyword>
<dbReference type="InterPro" id="IPR051603">
    <property type="entry name" value="Zinc-ADH_QOR/CCCR"/>
</dbReference>
<dbReference type="Proteomes" id="UP000276254">
    <property type="component" value="Plasmid unnamed1"/>
</dbReference>
<dbReference type="GO" id="GO:0005737">
    <property type="term" value="C:cytoplasm"/>
    <property type="evidence" value="ECO:0007669"/>
    <property type="project" value="UniProtKB-SubCell"/>
</dbReference>
<comment type="subunit">
    <text evidence="2">Homotetramer.</text>
</comment>
<dbReference type="Gene3D" id="3.40.50.720">
    <property type="entry name" value="NAD(P)-binding Rossmann-like Domain"/>
    <property type="match status" value="1"/>
</dbReference>
<keyword evidence="8" id="KW-1185">Reference proteome</keyword>
<proteinExistence type="predicted"/>
<keyword evidence="3" id="KW-0963">Cytoplasm</keyword>
<dbReference type="OrthoDB" id="9792321at2"/>
<evidence type="ECO:0000259" key="6">
    <source>
        <dbReference type="SMART" id="SM00829"/>
    </source>
</evidence>
<keyword evidence="5" id="KW-0694">RNA-binding</keyword>
<dbReference type="Pfam" id="PF08240">
    <property type="entry name" value="ADH_N"/>
    <property type="match status" value="1"/>
</dbReference>
<dbReference type="PANTHER" id="PTHR44154:SF1">
    <property type="entry name" value="QUINONE OXIDOREDUCTASE"/>
    <property type="match status" value="1"/>
</dbReference>
<dbReference type="EMBL" id="CP032828">
    <property type="protein sequence ID" value="AYJ84862.1"/>
    <property type="molecule type" value="Genomic_DNA"/>
</dbReference>
<evidence type="ECO:0000256" key="4">
    <source>
        <dbReference type="ARBA" id="ARBA00022857"/>
    </source>
</evidence>
<dbReference type="PANTHER" id="PTHR44154">
    <property type="entry name" value="QUINONE OXIDOREDUCTASE"/>
    <property type="match status" value="1"/>
</dbReference>
<evidence type="ECO:0000256" key="2">
    <source>
        <dbReference type="ARBA" id="ARBA00011881"/>
    </source>
</evidence>
<dbReference type="GO" id="GO:0008270">
    <property type="term" value="F:zinc ion binding"/>
    <property type="evidence" value="ECO:0007669"/>
    <property type="project" value="InterPro"/>
</dbReference>
<evidence type="ECO:0000256" key="3">
    <source>
        <dbReference type="ARBA" id="ARBA00022490"/>
    </source>
</evidence>
<dbReference type="InterPro" id="IPR020843">
    <property type="entry name" value="ER"/>
</dbReference>